<dbReference type="InterPro" id="IPR009057">
    <property type="entry name" value="Homeodomain-like_sf"/>
</dbReference>
<dbReference type="Proteomes" id="UP000247832">
    <property type="component" value="Unassembled WGS sequence"/>
</dbReference>
<evidence type="ECO:0000256" key="4">
    <source>
        <dbReference type="PROSITE-ProRule" id="PRU00335"/>
    </source>
</evidence>
<dbReference type="GO" id="GO:0003700">
    <property type="term" value="F:DNA-binding transcription factor activity"/>
    <property type="evidence" value="ECO:0007669"/>
    <property type="project" value="TreeGrafter"/>
</dbReference>
<dbReference type="PANTHER" id="PTHR30055">
    <property type="entry name" value="HTH-TYPE TRANSCRIPTIONAL REGULATOR RUTR"/>
    <property type="match status" value="1"/>
</dbReference>
<comment type="caution">
    <text evidence="6">The sequence shown here is derived from an EMBL/GenBank/DDBJ whole genome shotgun (WGS) entry which is preliminary data.</text>
</comment>
<dbReference type="AlphaFoldDB" id="A0A2V5L4V6"/>
<feature type="domain" description="HTH tetR-type" evidence="5">
    <location>
        <begin position="19"/>
        <end position="79"/>
    </location>
</feature>
<proteinExistence type="predicted"/>
<reference evidence="6 7" key="1">
    <citation type="submission" date="2018-05" db="EMBL/GenBank/DDBJ databases">
        <title>Genetic diversity of glacier-inhabiting Cryobacterium bacteria in China and description of Cryobacterium mengkeensis sp. nov. and Arthrobacter glacialis sp. nov.</title>
        <authorList>
            <person name="Liu Q."/>
            <person name="Xin Y.-H."/>
        </authorList>
    </citation>
    <scope>NUCLEOTIDE SEQUENCE [LARGE SCALE GENOMIC DNA]</scope>
    <source>
        <strain evidence="6 7">LI2</strain>
    </source>
</reference>
<feature type="DNA-binding region" description="H-T-H motif" evidence="4">
    <location>
        <begin position="42"/>
        <end position="61"/>
    </location>
</feature>
<sequence>MTSQATEDTTPGRRERKKAATRAAIATAALTLFLERGFDAVGIREVAAQADVAVATVFKHFDSKEALLFDEDDDMAAALILAVRERAGGVGVLDALEGWFLQTNTVSATQSSDPSFASFMNLVNGTPALLGYWRARWQQHEPALAAAIRETSSANALTAKMVAHLALDGYTYAVSSGEPGASIAVVFDLLRNGSSLG</sequence>
<evidence type="ECO:0000313" key="6">
    <source>
        <dbReference type="EMBL" id="PYI66389.1"/>
    </source>
</evidence>
<dbReference type="InterPro" id="IPR001647">
    <property type="entry name" value="HTH_TetR"/>
</dbReference>
<evidence type="ECO:0000256" key="3">
    <source>
        <dbReference type="ARBA" id="ARBA00023163"/>
    </source>
</evidence>
<dbReference type="EMBL" id="QJVD01000015">
    <property type="protein sequence ID" value="PYI66389.1"/>
    <property type="molecule type" value="Genomic_DNA"/>
</dbReference>
<dbReference type="PANTHER" id="PTHR30055:SF234">
    <property type="entry name" value="HTH-TYPE TRANSCRIPTIONAL REGULATOR BETI"/>
    <property type="match status" value="1"/>
</dbReference>
<keyword evidence="3" id="KW-0804">Transcription</keyword>
<dbReference type="InterPro" id="IPR050109">
    <property type="entry name" value="HTH-type_TetR-like_transc_reg"/>
</dbReference>
<dbReference type="Pfam" id="PF00440">
    <property type="entry name" value="TetR_N"/>
    <property type="match status" value="1"/>
</dbReference>
<dbReference type="SUPFAM" id="SSF46689">
    <property type="entry name" value="Homeodomain-like"/>
    <property type="match status" value="1"/>
</dbReference>
<accession>A0A2V5L4V6</accession>
<evidence type="ECO:0000313" key="7">
    <source>
        <dbReference type="Proteomes" id="UP000247832"/>
    </source>
</evidence>
<dbReference type="Gene3D" id="1.10.357.10">
    <property type="entry name" value="Tetracycline Repressor, domain 2"/>
    <property type="match status" value="1"/>
</dbReference>
<evidence type="ECO:0000259" key="5">
    <source>
        <dbReference type="PROSITE" id="PS50977"/>
    </source>
</evidence>
<keyword evidence="2 4" id="KW-0238">DNA-binding</keyword>
<evidence type="ECO:0000256" key="1">
    <source>
        <dbReference type="ARBA" id="ARBA00023015"/>
    </source>
</evidence>
<keyword evidence="1" id="KW-0805">Transcription regulation</keyword>
<dbReference type="PROSITE" id="PS50977">
    <property type="entry name" value="HTH_TETR_2"/>
    <property type="match status" value="1"/>
</dbReference>
<dbReference type="PRINTS" id="PR00455">
    <property type="entry name" value="HTHTETR"/>
</dbReference>
<protein>
    <submittedName>
        <fullName evidence="6">TetR family transcriptional regulator</fullName>
    </submittedName>
</protein>
<evidence type="ECO:0000256" key="2">
    <source>
        <dbReference type="ARBA" id="ARBA00023125"/>
    </source>
</evidence>
<dbReference type="OrthoDB" id="956698at2"/>
<name>A0A2V5L4V6_9MICC</name>
<dbReference type="RefSeq" id="WP_110501608.1">
    <property type="nucleotide sequence ID" value="NZ_QJVD01000015.1"/>
</dbReference>
<gene>
    <name evidence="6" type="ORF">CVV68_13855</name>
</gene>
<organism evidence="6 7">
    <name type="scientific">Arthrobacter livingstonensis</name>
    <dbReference type="NCBI Taxonomy" id="670078"/>
    <lineage>
        <taxon>Bacteria</taxon>
        <taxon>Bacillati</taxon>
        <taxon>Actinomycetota</taxon>
        <taxon>Actinomycetes</taxon>
        <taxon>Micrococcales</taxon>
        <taxon>Micrococcaceae</taxon>
        <taxon>Arthrobacter</taxon>
    </lineage>
</organism>
<keyword evidence="7" id="KW-1185">Reference proteome</keyword>
<dbReference type="GO" id="GO:0000976">
    <property type="term" value="F:transcription cis-regulatory region binding"/>
    <property type="evidence" value="ECO:0007669"/>
    <property type="project" value="TreeGrafter"/>
</dbReference>